<feature type="transmembrane region" description="Helical" evidence="6">
    <location>
        <begin position="65"/>
        <end position="83"/>
    </location>
</feature>
<dbReference type="Pfam" id="PF01554">
    <property type="entry name" value="MatE"/>
    <property type="match status" value="2"/>
</dbReference>
<feature type="transmembrane region" description="Helical" evidence="6">
    <location>
        <begin position="120"/>
        <end position="145"/>
    </location>
</feature>
<feature type="transmembrane region" description="Helical" evidence="6">
    <location>
        <begin position="350"/>
        <end position="371"/>
    </location>
</feature>
<comment type="similarity">
    <text evidence="2">Belongs to the multi antimicrobial extrusion (MATE) (TC 2.A.66.1) family.</text>
</comment>
<feature type="transmembrane region" description="Helical" evidence="6">
    <location>
        <begin position="210"/>
        <end position="229"/>
    </location>
</feature>
<organism evidence="7 8">
    <name type="scientific">Blyttiomyces helicus</name>
    <dbReference type="NCBI Taxonomy" id="388810"/>
    <lineage>
        <taxon>Eukaryota</taxon>
        <taxon>Fungi</taxon>
        <taxon>Fungi incertae sedis</taxon>
        <taxon>Chytridiomycota</taxon>
        <taxon>Chytridiomycota incertae sedis</taxon>
        <taxon>Chytridiomycetes</taxon>
        <taxon>Chytridiomycetes incertae sedis</taxon>
        <taxon>Blyttiomyces</taxon>
    </lineage>
</organism>
<evidence type="ECO:0000256" key="6">
    <source>
        <dbReference type="SAM" id="Phobius"/>
    </source>
</evidence>
<dbReference type="GO" id="GO:0016020">
    <property type="term" value="C:membrane"/>
    <property type="evidence" value="ECO:0007669"/>
    <property type="project" value="UniProtKB-SubCell"/>
</dbReference>
<dbReference type="OrthoDB" id="2126698at2759"/>
<evidence type="ECO:0000256" key="1">
    <source>
        <dbReference type="ARBA" id="ARBA00004141"/>
    </source>
</evidence>
<dbReference type="AlphaFoldDB" id="A0A4P9VY79"/>
<dbReference type="GO" id="GO:1990961">
    <property type="term" value="P:xenobiotic detoxification by transmembrane export across the plasma membrane"/>
    <property type="evidence" value="ECO:0007669"/>
    <property type="project" value="InterPro"/>
</dbReference>
<keyword evidence="3 6" id="KW-0812">Transmembrane</keyword>
<evidence type="ECO:0000256" key="3">
    <source>
        <dbReference type="ARBA" id="ARBA00022692"/>
    </source>
</evidence>
<feature type="transmembrane region" description="Helical" evidence="6">
    <location>
        <begin position="250"/>
        <end position="270"/>
    </location>
</feature>
<dbReference type="GO" id="GO:0042910">
    <property type="term" value="F:xenobiotic transmembrane transporter activity"/>
    <property type="evidence" value="ECO:0007669"/>
    <property type="project" value="InterPro"/>
</dbReference>
<dbReference type="EMBL" id="KZ999821">
    <property type="protein sequence ID" value="RKO84704.1"/>
    <property type="molecule type" value="Genomic_DNA"/>
</dbReference>
<evidence type="ECO:0000256" key="2">
    <source>
        <dbReference type="ARBA" id="ARBA00010199"/>
    </source>
</evidence>
<feature type="transmembrane region" description="Helical" evidence="6">
    <location>
        <begin position="323"/>
        <end position="344"/>
    </location>
</feature>
<evidence type="ECO:0000313" key="8">
    <source>
        <dbReference type="Proteomes" id="UP000269721"/>
    </source>
</evidence>
<feature type="transmembrane region" description="Helical" evidence="6">
    <location>
        <begin position="169"/>
        <end position="190"/>
    </location>
</feature>
<dbReference type="InterPro" id="IPR002528">
    <property type="entry name" value="MATE_fam"/>
</dbReference>
<keyword evidence="4 6" id="KW-1133">Transmembrane helix</keyword>
<protein>
    <submittedName>
        <fullName evidence="7">Mate-domain-containing protein</fullName>
    </submittedName>
</protein>
<evidence type="ECO:0000313" key="7">
    <source>
        <dbReference type="EMBL" id="RKO84704.1"/>
    </source>
</evidence>
<name>A0A4P9VY79_9FUNG</name>
<sequence length="426" mass="46174">ASALDTLCSQAHTGSADPHALGKHLQRALVVMLFLSFPIAILWCFAEQLLLLLGQDPEIARMSGIFARYALGGLYPYLANECLKRYLQCQGIMKANMFVIMFALPINIFLQWLLVWSPLAIGVIGSPIAVSITFTCLPVFTMLYIKISGQGADAWGGWDWEEALDMRQILIFLKLGFPGVAMTCSEWWAFEVVALAAGLLGPAVLAAQTILLNTCALTYMLPLGISVSASTRIGNSLGAYLPNLARTSSIASIVIGLAVATFNSTILIAVRNLWGWLWTQDKEVVDLVSILLPLAALFQISDAIGAVAGGVLRGCGRQDIGAYINLTGYYLLGIPISLFCAFRLNFGLFGLWLGLAVGLIFVSVIEIILIARMDWNQQAQRARVRVLDAARRASIVSVPDLENNAVPVEPVSEQAPQQPIKVYGTV</sequence>
<comment type="subcellular location">
    <subcellularLocation>
        <location evidence="1">Membrane</location>
        <topology evidence="1">Multi-pass membrane protein</topology>
    </subcellularLocation>
</comment>
<feature type="transmembrane region" description="Helical" evidence="6">
    <location>
        <begin position="290"/>
        <end position="311"/>
    </location>
</feature>
<feature type="transmembrane region" description="Helical" evidence="6">
    <location>
        <begin position="29"/>
        <end position="53"/>
    </location>
</feature>
<dbReference type="PANTHER" id="PTHR11206">
    <property type="entry name" value="MULTIDRUG RESISTANCE PROTEIN"/>
    <property type="match status" value="1"/>
</dbReference>
<proteinExistence type="inferred from homology"/>
<evidence type="ECO:0000256" key="4">
    <source>
        <dbReference type="ARBA" id="ARBA00022989"/>
    </source>
</evidence>
<feature type="transmembrane region" description="Helical" evidence="6">
    <location>
        <begin position="95"/>
        <end position="114"/>
    </location>
</feature>
<dbReference type="InterPro" id="IPR045069">
    <property type="entry name" value="MATE_euk"/>
</dbReference>
<feature type="non-terminal residue" evidence="7">
    <location>
        <position position="1"/>
    </location>
</feature>
<reference evidence="8" key="1">
    <citation type="journal article" date="2018" name="Nat. Microbiol.">
        <title>Leveraging single-cell genomics to expand the fungal tree of life.</title>
        <authorList>
            <person name="Ahrendt S.R."/>
            <person name="Quandt C.A."/>
            <person name="Ciobanu D."/>
            <person name="Clum A."/>
            <person name="Salamov A."/>
            <person name="Andreopoulos B."/>
            <person name="Cheng J.F."/>
            <person name="Woyke T."/>
            <person name="Pelin A."/>
            <person name="Henrissat B."/>
            <person name="Reynolds N.K."/>
            <person name="Benny G.L."/>
            <person name="Smith M.E."/>
            <person name="James T.Y."/>
            <person name="Grigoriev I.V."/>
        </authorList>
    </citation>
    <scope>NUCLEOTIDE SEQUENCE [LARGE SCALE GENOMIC DNA]</scope>
</reference>
<evidence type="ECO:0000256" key="5">
    <source>
        <dbReference type="ARBA" id="ARBA00023136"/>
    </source>
</evidence>
<keyword evidence="8" id="KW-1185">Reference proteome</keyword>
<dbReference type="GO" id="GO:0015297">
    <property type="term" value="F:antiporter activity"/>
    <property type="evidence" value="ECO:0007669"/>
    <property type="project" value="InterPro"/>
</dbReference>
<keyword evidence="5 6" id="KW-0472">Membrane</keyword>
<dbReference type="Proteomes" id="UP000269721">
    <property type="component" value="Unassembled WGS sequence"/>
</dbReference>
<dbReference type="NCBIfam" id="TIGR00797">
    <property type="entry name" value="matE"/>
    <property type="match status" value="1"/>
</dbReference>
<gene>
    <name evidence="7" type="ORF">BDK51DRAFT_25216</name>
</gene>
<dbReference type="CDD" id="cd13132">
    <property type="entry name" value="MATE_eukaryotic"/>
    <property type="match status" value="1"/>
</dbReference>
<accession>A0A4P9VY79</accession>